<keyword evidence="1" id="KW-0472">Membrane</keyword>
<accession>A0A841JIW6</accession>
<name>A0A841JIW6_9SPHI</name>
<reference evidence="2 3" key="1">
    <citation type="submission" date="2020-08" db="EMBL/GenBank/DDBJ databases">
        <title>Genomic Encyclopedia of Type Strains, Phase IV (KMG-V): Genome sequencing to study the core and pangenomes of soil and plant-associated prokaryotes.</title>
        <authorList>
            <person name="Whitman W."/>
        </authorList>
    </citation>
    <scope>NUCLEOTIDE SEQUENCE [LARGE SCALE GENOMIC DNA]</scope>
    <source>
        <strain evidence="2 3">MP601</strain>
    </source>
</reference>
<keyword evidence="1" id="KW-0812">Transmembrane</keyword>
<organism evidence="2 3">
    <name type="scientific">Mucilaginibacter lappiensis</name>
    <dbReference type="NCBI Taxonomy" id="354630"/>
    <lineage>
        <taxon>Bacteria</taxon>
        <taxon>Pseudomonadati</taxon>
        <taxon>Bacteroidota</taxon>
        <taxon>Sphingobacteriia</taxon>
        <taxon>Sphingobacteriales</taxon>
        <taxon>Sphingobacteriaceae</taxon>
        <taxon>Mucilaginibacter</taxon>
    </lineage>
</organism>
<keyword evidence="1" id="KW-1133">Transmembrane helix</keyword>
<protein>
    <submittedName>
        <fullName evidence="2">Gas vesicle protein</fullName>
    </submittedName>
</protein>
<evidence type="ECO:0000313" key="3">
    <source>
        <dbReference type="Proteomes" id="UP000548326"/>
    </source>
</evidence>
<sequence>MKNPFKKNDHTVLIAGIAIASVAAGALAYLYLSESGNKTRKGLKKKVKEIAKNAAAEVIQKKAIFSKKTSEALAGEVVE</sequence>
<dbReference type="AlphaFoldDB" id="A0A841JIW6"/>
<evidence type="ECO:0000313" key="2">
    <source>
        <dbReference type="EMBL" id="MBB6131109.1"/>
    </source>
</evidence>
<dbReference type="RefSeq" id="WP_183589696.1">
    <property type="nucleotide sequence ID" value="NZ_JACHCA010000020.1"/>
</dbReference>
<comment type="caution">
    <text evidence="2">The sequence shown here is derived from an EMBL/GenBank/DDBJ whole genome shotgun (WGS) entry which is preliminary data.</text>
</comment>
<dbReference type="EMBL" id="JACHCA010000020">
    <property type="protein sequence ID" value="MBB6131109.1"/>
    <property type="molecule type" value="Genomic_DNA"/>
</dbReference>
<dbReference type="Proteomes" id="UP000548326">
    <property type="component" value="Unassembled WGS sequence"/>
</dbReference>
<evidence type="ECO:0000256" key="1">
    <source>
        <dbReference type="SAM" id="Phobius"/>
    </source>
</evidence>
<gene>
    <name evidence="2" type="ORF">HDF22_005260</name>
</gene>
<feature type="transmembrane region" description="Helical" evidence="1">
    <location>
        <begin position="12"/>
        <end position="32"/>
    </location>
</feature>
<proteinExistence type="predicted"/>